<accession>A0ABS3M8N9</accession>
<proteinExistence type="predicted"/>
<reference evidence="2" key="1">
    <citation type="journal article" date="2021" name="Int. J. Syst. Evol. Microbiol.">
        <title>Bradyrhizobium septentrionale sp. nov. (sv. septentrionale) and Bradyrhizobium quebecense sp. nov. (sv. septentrionale) associated with legumes native to Canada possess rearranged symbiosis genes and numerous insertion sequences.</title>
        <authorList>
            <person name="Bromfield E.S.P."/>
            <person name="Cloutier S."/>
        </authorList>
    </citation>
    <scope>NUCLEOTIDE SEQUENCE</scope>
    <source>
        <strain evidence="2">12S5</strain>
    </source>
</reference>
<dbReference type="RefSeq" id="WP_207829595.1">
    <property type="nucleotide sequence ID" value="NZ_CP088282.1"/>
</dbReference>
<evidence type="ECO:0000313" key="2">
    <source>
        <dbReference type="EMBL" id="MBO1427835.1"/>
    </source>
</evidence>
<evidence type="ECO:0008006" key="4">
    <source>
        <dbReference type="Google" id="ProtNLM"/>
    </source>
</evidence>
<comment type="caution">
    <text evidence="2">The sequence shown here is derived from an EMBL/GenBank/DDBJ whole genome shotgun (WGS) entry which is preliminary data.</text>
</comment>
<evidence type="ECO:0000256" key="1">
    <source>
        <dbReference type="SAM" id="MobiDB-lite"/>
    </source>
</evidence>
<feature type="region of interest" description="Disordered" evidence="1">
    <location>
        <begin position="114"/>
        <end position="165"/>
    </location>
</feature>
<dbReference type="EMBL" id="JAGEPA010000001">
    <property type="protein sequence ID" value="MBO1427835.1"/>
    <property type="molecule type" value="Genomic_DNA"/>
</dbReference>
<organism evidence="2 3">
    <name type="scientific">Bradyrhizobium quebecense</name>
    <dbReference type="NCBI Taxonomy" id="2748629"/>
    <lineage>
        <taxon>Bacteria</taxon>
        <taxon>Pseudomonadati</taxon>
        <taxon>Pseudomonadota</taxon>
        <taxon>Alphaproteobacteria</taxon>
        <taxon>Hyphomicrobiales</taxon>
        <taxon>Nitrobacteraceae</taxon>
        <taxon>Bradyrhizobium</taxon>
    </lineage>
</organism>
<sequence length="165" mass="18052">MAEIFDLFGDPVPANWGGRGRPEHVANQQNRNRVSLLVALGWSNARIASALFITQPTLRKHYFSELKFRDVARDRLVAQVGVKLMDGVNAGNVSAIREFQKYLERNDLMMYGQTQQPAKASAAEKPAPAEKVGKKAAAIAAAQQPDAGTPLGELMARRQQAVTSH</sequence>
<name>A0ABS3M8N9_9BRAD</name>
<keyword evidence="3" id="KW-1185">Reference proteome</keyword>
<dbReference type="Proteomes" id="UP000692816">
    <property type="component" value="Unassembled WGS sequence"/>
</dbReference>
<gene>
    <name evidence="2" type="ORF">J4P68_00095</name>
</gene>
<evidence type="ECO:0000313" key="3">
    <source>
        <dbReference type="Proteomes" id="UP000692816"/>
    </source>
</evidence>
<feature type="compositionally biased region" description="Low complexity" evidence="1">
    <location>
        <begin position="117"/>
        <end position="126"/>
    </location>
</feature>
<protein>
    <recommendedName>
        <fullName evidence="4">HTH luxR-type domain-containing protein</fullName>
    </recommendedName>
</protein>